<dbReference type="Proteomes" id="UP001519307">
    <property type="component" value="Unassembled WGS sequence"/>
</dbReference>
<reference evidence="2 3" key="1">
    <citation type="submission" date="2021-03" db="EMBL/GenBank/DDBJ databases">
        <title>Genomic Encyclopedia of Type Strains, Phase IV (KMG-IV): sequencing the most valuable type-strain genomes for metagenomic binning, comparative biology and taxonomic classification.</title>
        <authorList>
            <person name="Goeker M."/>
        </authorList>
    </citation>
    <scope>NUCLEOTIDE SEQUENCE [LARGE SCALE GENOMIC DNA]</scope>
    <source>
        <strain evidence="2 3">DSM 28783</strain>
    </source>
</reference>
<accession>A0ABS4KQT7</accession>
<dbReference type="InterPro" id="IPR018708">
    <property type="entry name" value="DUF2225"/>
</dbReference>
<dbReference type="Pfam" id="PF09986">
    <property type="entry name" value="DUF2225"/>
    <property type="match status" value="1"/>
</dbReference>
<name>A0ABS4KQT7_9CLOT</name>
<keyword evidence="3" id="KW-1185">Reference proteome</keyword>
<dbReference type="EMBL" id="JAGGLM010000004">
    <property type="protein sequence ID" value="MBP2032418.1"/>
    <property type="molecule type" value="Genomic_DNA"/>
</dbReference>
<organism evidence="2 3">
    <name type="scientific">Clostridium algifaecis</name>
    <dbReference type="NCBI Taxonomy" id="1472040"/>
    <lineage>
        <taxon>Bacteria</taxon>
        <taxon>Bacillati</taxon>
        <taxon>Bacillota</taxon>
        <taxon>Clostridia</taxon>
        <taxon>Eubacteriales</taxon>
        <taxon>Clostridiaceae</taxon>
        <taxon>Clostridium</taxon>
    </lineage>
</organism>
<feature type="region of interest" description="Disordered" evidence="1">
    <location>
        <begin position="227"/>
        <end position="258"/>
    </location>
</feature>
<evidence type="ECO:0000313" key="2">
    <source>
        <dbReference type="EMBL" id="MBP2032418.1"/>
    </source>
</evidence>
<protein>
    <submittedName>
        <fullName evidence="2">Uncharacterized protein (DUF2225 family)</fullName>
    </submittedName>
</protein>
<dbReference type="RefSeq" id="WP_209701582.1">
    <property type="nucleotide sequence ID" value="NZ_JAGGLM010000004.1"/>
</dbReference>
<feature type="compositionally biased region" description="Basic and acidic residues" evidence="1">
    <location>
        <begin position="227"/>
        <end position="251"/>
    </location>
</feature>
<sequence length="258" mass="30565">MSKEINNTILYNPDEQLSMLYNRKVTCPVCEAVFNAKSIKKNSYRILKKDSDFFIRYSRISPYFYDVWVCNECGYASIKTDFENLSDYAADKIREKITPKWHKKNYPEVYDINIAIQRYKLSLLNYYTIGARESKKAMNYLKLAWMYRLKEDDKNELQFLNQALENLSTAYYNEPSPIYGMNKFTTMYLIGELKRRLDKSEDSLIWFSQIITSTMSPQKIKDLARTQKDLIKSEPSEKEPELENKSNKKDGGFFSKFH</sequence>
<evidence type="ECO:0000313" key="3">
    <source>
        <dbReference type="Proteomes" id="UP001519307"/>
    </source>
</evidence>
<proteinExistence type="predicted"/>
<gene>
    <name evidence="2" type="ORF">J2Z42_001083</name>
</gene>
<comment type="caution">
    <text evidence="2">The sequence shown here is derived from an EMBL/GenBank/DDBJ whole genome shotgun (WGS) entry which is preliminary data.</text>
</comment>
<evidence type="ECO:0000256" key="1">
    <source>
        <dbReference type="SAM" id="MobiDB-lite"/>
    </source>
</evidence>